<proteinExistence type="predicted"/>
<evidence type="ECO:0000313" key="1">
    <source>
        <dbReference type="EMBL" id="KAI8554532.1"/>
    </source>
</evidence>
<dbReference type="EMBL" id="CM046392">
    <property type="protein sequence ID" value="KAI8554532.1"/>
    <property type="molecule type" value="Genomic_DNA"/>
</dbReference>
<dbReference type="Proteomes" id="UP001062846">
    <property type="component" value="Chromosome 5"/>
</dbReference>
<accession>A0ACC0NPP0</accession>
<protein>
    <submittedName>
        <fullName evidence="1">Uncharacterized protein</fullName>
    </submittedName>
</protein>
<organism evidence="1 2">
    <name type="scientific">Rhododendron molle</name>
    <name type="common">Chinese azalea</name>
    <name type="synonym">Azalea mollis</name>
    <dbReference type="NCBI Taxonomy" id="49168"/>
    <lineage>
        <taxon>Eukaryota</taxon>
        <taxon>Viridiplantae</taxon>
        <taxon>Streptophyta</taxon>
        <taxon>Embryophyta</taxon>
        <taxon>Tracheophyta</taxon>
        <taxon>Spermatophyta</taxon>
        <taxon>Magnoliopsida</taxon>
        <taxon>eudicotyledons</taxon>
        <taxon>Gunneridae</taxon>
        <taxon>Pentapetalae</taxon>
        <taxon>asterids</taxon>
        <taxon>Ericales</taxon>
        <taxon>Ericaceae</taxon>
        <taxon>Ericoideae</taxon>
        <taxon>Rhodoreae</taxon>
        <taxon>Rhododendron</taxon>
    </lineage>
</organism>
<reference evidence="1" key="1">
    <citation type="submission" date="2022-02" db="EMBL/GenBank/DDBJ databases">
        <title>Plant Genome Project.</title>
        <authorList>
            <person name="Zhang R.-G."/>
        </authorList>
    </citation>
    <scope>NUCLEOTIDE SEQUENCE</scope>
    <source>
        <strain evidence="1">AT1</strain>
    </source>
</reference>
<sequence>MTDLELASLYENWLVGHGKTYNAAGQKERRFEIFKDNLRFIEEHNSVKRSYKVGLNRFADLTNEEHRSMSLSGTMKRVKSNRMPGRSNSNRYVVRDGETLPKRVDWRERGAVNSVKDQGQCVRIRLSPLGLATTTPVALRAPHVTVSLEIVVLVRVGDVVPLNLLSAARIQPVAPMTIQFAMAAPA</sequence>
<name>A0ACC0NPP0_RHOML</name>
<evidence type="ECO:0000313" key="2">
    <source>
        <dbReference type="Proteomes" id="UP001062846"/>
    </source>
</evidence>
<keyword evidence="2" id="KW-1185">Reference proteome</keyword>
<comment type="caution">
    <text evidence="1">The sequence shown here is derived from an EMBL/GenBank/DDBJ whole genome shotgun (WGS) entry which is preliminary data.</text>
</comment>
<gene>
    <name evidence="1" type="ORF">RHMOL_Rhmol05G0106400</name>
</gene>